<dbReference type="PIRSF" id="PIRSF001227">
    <property type="entry name" value="Pen_acylase"/>
    <property type="match status" value="1"/>
</dbReference>
<keyword evidence="4" id="KW-0472">Membrane</keyword>
<dbReference type="Gene3D" id="1.10.439.10">
    <property type="entry name" value="Penicillin Amidohydrolase, domain 1"/>
    <property type="match status" value="1"/>
</dbReference>
<dbReference type="GO" id="GO:0016787">
    <property type="term" value="F:hydrolase activity"/>
    <property type="evidence" value="ECO:0007669"/>
    <property type="project" value="UniProtKB-KW"/>
</dbReference>
<dbReference type="Gene3D" id="1.10.1400.10">
    <property type="match status" value="1"/>
</dbReference>
<dbReference type="PANTHER" id="PTHR34218:SF4">
    <property type="entry name" value="ACYL-HOMOSERINE LACTONE ACYLASE QUIP"/>
    <property type="match status" value="1"/>
</dbReference>
<dbReference type="Proteomes" id="UP000721236">
    <property type="component" value="Unassembled WGS sequence"/>
</dbReference>
<evidence type="ECO:0000256" key="3">
    <source>
        <dbReference type="ARBA" id="ARBA00023145"/>
    </source>
</evidence>
<keyword evidence="6" id="KW-1185">Reference proteome</keyword>
<comment type="similarity">
    <text evidence="1">Belongs to the peptidase S45 family.</text>
</comment>
<evidence type="ECO:0000313" key="6">
    <source>
        <dbReference type="Proteomes" id="UP000721236"/>
    </source>
</evidence>
<keyword evidence="3" id="KW-0865">Zymogen</keyword>
<keyword evidence="2 5" id="KW-0378">Hydrolase</keyword>
<evidence type="ECO:0000256" key="2">
    <source>
        <dbReference type="ARBA" id="ARBA00022801"/>
    </source>
</evidence>
<comment type="caution">
    <text evidence="5">The sequence shown here is derived from an EMBL/GenBank/DDBJ whole genome shotgun (WGS) entry which is preliminary data.</text>
</comment>
<proteinExistence type="inferred from homology"/>
<evidence type="ECO:0000256" key="1">
    <source>
        <dbReference type="ARBA" id="ARBA00006586"/>
    </source>
</evidence>
<dbReference type="InterPro" id="IPR043147">
    <property type="entry name" value="Penicillin_amidase_A-knob"/>
</dbReference>
<dbReference type="InterPro" id="IPR002692">
    <property type="entry name" value="S45"/>
</dbReference>
<reference evidence="5 6" key="1">
    <citation type="submission" date="2021-08" db="EMBL/GenBank/DDBJ databases">
        <authorList>
            <person name="Peeters C."/>
        </authorList>
    </citation>
    <scope>NUCLEOTIDE SEQUENCE [LARGE SCALE GENOMIC DNA]</scope>
    <source>
        <strain evidence="5 6">LMG 21510</strain>
    </source>
</reference>
<evidence type="ECO:0000256" key="4">
    <source>
        <dbReference type="SAM" id="Phobius"/>
    </source>
</evidence>
<dbReference type="InterPro" id="IPR014395">
    <property type="entry name" value="Pen/GL7ACA/AHL_acylase"/>
</dbReference>
<name>A0ABM8XLQ9_9BURK</name>
<protein>
    <submittedName>
        <fullName evidence="5">Acyl-homoserine lactone acylase QuiP</fullName>
        <ecNumber evidence="5">3.5.1.97</ecNumber>
    </submittedName>
</protein>
<dbReference type="SUPFAM" id="SSF56235">
    <property type="entry name" value="N-terminal nucleophile aminohydrolases (Ntn hydrolases)"/>
    <property type="match status" value="1"/>
</dbReference>
<accession>A0ABM8XLQ9</accession>
<keyword evidence="4" id="KW-1133">Transmembrane helix</keyword>
<evidence type="ECO:0000313" key="5">
    <source>
        <dbReference type="EMBL" id="CAG9181145.1"/>
    </source>
</evidence>
<dbReference type="EC" id="3.5.1.97" evidence="5"/>
<dbReference type="PANTHER" id="PTHR34218">
    <property type="entry name" value="PEPTIDASE S45 PENICILLIN AMIDASE"/>
    <property type="match status" value="1"/>
</dbReference>
<feature type="transmembrane region" description="Helical" evidence="4">
    <location>
        <begin position="7"/>
        <end position="29"/>
    </location>
</feature>
<organism evidence="5 6">
    <name type="scientific">Cupriavidus respiraculi</name>
    <dbReference type="NCBI Taxonomy" id="195930"/>
    <lineage>
        <taxon>Bacteria</taxon>
        <taxon>Pseudomonadati</taxon>
        <taxon>Pseudomonadota</taxon>
        <taxon>Betaproteobacteria</taxon>
        <taxon>Burkholderiales</taxon>
        <taxon>Burkholderiaceae</taxon>
        <taxon>Cupriavidus</taxon>
    </lineage>
</organism>
<dbReference type="Pfam" id="PF01804">
    <property type="entry name" value="Penicil_amidase"/>
    <property type="match status" value="1"/>
</dbReference>
<dbReference type="Gene3D" id="2.30.120.10">
    <property type="match status" value="1"/>
</dbReference>
<dbReference type="InterPro" id="IPR029055">
    <property type="entry name" value="Ntn_hydrolases_N"/>
</dbReference>
<dbReference type="EMBL" id="CAJZAH010000005">
    <property type="protein sequence ID" value="CAG9181145.1"/>
    <property type="molecule type" value="Genomic_DNA"/>
</dbReference>
<dbReference type="InterPro" id="IPR023343">
    <property type="entry name" value="Penicillin_amidase_dom1"/>
</dbReference>
<sequence>MQWLKRLAWTGVIVAGTALMAAVAAYVWYRQASQPLTAGTLSLEGLRGKVTIVRDRNAVPHITATDPLDAYYALGYVHAQDRLWQMQMNKRIAAGRLAEILGAGALDTDRFLRTLGVRRNAQAIFDRATPQTRDALRAYADGVNASIATRKGPLPPEFLILRTEPERWEPADTLAWQTMMAWDLGGNWTQETLRMRLAQTLPVSRINELLAPYPGDKPLRTMDYAALYRRLAPLATAMARVEAMAPAGYVEGMGSNNWVVAGSRTRSGKPMLANDPHLGLQAPALWYFASMRAPGLDVSGATLPGMPLVVLGHGARIAWGFTNTAPDVQDLYIERIQPGNPERYQTPTGWATFETRTETIRVKDAEDVTLRVRVSRHGPVISDVAEPLATAAAPLGAQYAIAFQWAALRPDDLTLQAGLKLNQATDWASFTEALRDFHAPQQNMVYADVDGNIGFIAPGRVPLRRASNDLKGLVPAPGWDARYDWPGFIPFEELPRSYNPPEGVIVTANQKIVADDYPYFITSEWTVPYRYQRIRTLIDATPRHHMDSFAAIQRDVVSLAVRDALPLLLASGVAKDTARPRRERELFDALGRWDGAMRADRVEPLVATAWLRELSRVLFQDKVGEGVFGRMWEQRNVQQPMLNVLRDPEGLGAFWCDDSTTPARETCDDAVALAWTRALADLAQRYGDDPDRWRWGPAHAARSEHKPFAKVPSLAGFFNVKVPTGGDTYTVNVGRHNLRDDATPFENVHAASLRAIYDLADLDASRFISSTGQSGNVLSAHYRDWTERWARVEFVTLDRARRQAGGDAFETLVLVPAKAASGQ</sequence>
<gene>
    <name evidence="5" type="primary">quiP</name>
    <name evidence="5" type="ORF">LMG21510_04229</name>
</gene>
<keyword evidence="4" id="KW-0812">Transmembrane</keyword>
<dbReference type="InterPro" id="IPR043146">
    <property type="entry name" value="Penicillin_amidase_N_B-knob"/>
</dbReference>
<dbReference type="CDD" id="cd03747">
    <property type="entry name" value="Ntn_PGA_like"/>
    <property type="match status" value="1"/>
</dbReference>
<dbReference type="RefSeq" id="WP_224043828.1">
    <property type="nucleotide sequence ID" value="NZ_CAJZAH010000005.1"/>
</dbReference>
<dbReference type="Gene3D" id="3.60.20.10">
    <property type="entry name" value="Glutamine Phosphoribosylpyrophosphate, subunit 1, domain 1"/>
    <property type="match status" value="1"/>
</dbReference>